<proteinExistence type="predicted"/>
<comment type="caution">
    <text evidence="2">The sequence shown here is derived from an EMBL/GenBank/DDBJ whole genome shotgun (WGS) entry which is preliminary data.</text>
</comment>
<feature type="region of interest" description="Disordered" evidence="1">
    <location>
        <begin position="193"/>
        <end position="241"/>
    </location>
</feature>
<evidence type="ECO:0000313" key="2">
    <source>
        <dbReference type="EMBL" id="TXT15628.1"/>
    </source>
</evidence>
<evidence type="ECO:0000256" key="1">
    <source>
        <dbReference type="SAM" id="MobiDB-lite"/>
    </source>
</evidence>
<protein>
    <recommendedName>
        <fullName evidence="4">Mediator complex subunit 1</fullName>
    </recommendedName>
</protein>
<dbReference type="EMBL" id="QKWK01000001">
    <property type="protein sequence ID" value="TXT15628.1"/>
    <property type="molecule type" value="Genomic_DNA"/>
</dbReference>
<sequence length="628" mass="64638">MADSAPEASASASASTSAPPPAPPQAPTVLTTLHTLLRAHVAAHPSPTLPYLHPFAPAPRAAWKGKARASLPSADEQLAQLRAVKEAVEGARGVLARGRDDKERVRAARAMREVITHETALLPLGSTLASLPPAPRPLAAIAPLPPAELLPALGRRLGLQVFAEDSQFGLLKTSLTLAGERFVVDIDLEADAGEDEDDGTEPPSAAGTPGLLTPGGLGNSLVMSSTVDTKPAPPPPPSERGKVRLAKLSANHVTPSGADGKSEHVARVLRAAVGAHLAAWNARPCSTKLEGTCAALEAALAELKALDELAAAAGAHAADLFADLEALAAGVEAAASRGEVYEDASARMYPSFRLLGTAGGVDNLAIRIRPVAKGENVPPAWAKDEGMAVDAVPMCTGAWLLEVVDDLPTPAAGGRGLIVRRTWLQPDGEDTDANTWIGSIKAEGLLYQLALEAGGADAPLPVFAQGSAFVHRPAGGLAQRWTLAFPGPEGYVVGRVGAPPSWAEFGRLVRALRAQLVLDVLFTSAFPPSAIADDGDADDDDDLDLDAPPSAVAVTATLHQRSLRLALPLDLANPESPMLSVELVAADAPPYVSASVTGLDDAQRARIDAVPLSLDAVAYIAGVVAALA</sequence>
<dbReference type="AlphaFoldDB" id="A0A7D8V5Q8"/>
<organism evidence="2 3">
    <name type="scientific">Vanrija humicola</name>
    <name type="common">Yeast</name>
    <name type="synonym">Cryptococcus humicola</name>
    <dbReference type="NCBI Taxonomy" id="5417"/>
    <lineage>
        <taxon>Eukaryota</taxon>
        <taxon>Fungi</taxon>
        <taxon>Dikarya</taxon>
        <taxon>Basidiomycota</taxon>
        <taxon>Agaricomycotina</taxon>
        <taxon>Tremellomycetes</taxon>
        <taxon>Trichosporonales</taxon>
        <taxon>Trichosporonaceae</taxon>
        <taxon>Vanrija</taxon>
    </lineage>
</organism>
<dbReference type="Proteomes" id="UP000473826">
    <property type="component" value="Unassembled WGS sequence"/>
</dbReference>
<evidence type="ECO:0000313" key="3">
    <source>
        <dbReference type="Proteomes" id="UP000473826"/>
    </source>
</evidence>
<feature type="compositionally biased region" description="Low complexity" evidence="1">
    <location>
        <begin position="1"/>
        <end position="17"/>
    </location>
</feature>
<feature type="region of interest" description="Disordered" evidence="1">
    <location>
        <begin position="1"/>
        <end position="28"/>
    </location>
</feature>
<evidence type="ECO:0008006" key="4">
    <source>
        <dbReference type="Google" id="ProtNLM"/>
    </source>
</evidence>
<gene>
    <name evidence="2" type="ORF">VHUM_00131</name>
</gene>
<reference evidence="2 3" key="1">
    <citation type="journal article" date="2019" name="PLoS Genet.">
        <title>Convergent evolution of linked mating-type loci in basidiomycete fungi.</title>
        <authorList>
            <person name="Sun S."/>
            <person name="Coelho M.A."/>
            <person name="Heitman J."/>
            <person name="Nowrousian M."/>
        </authorList>
    </citation>
    <scope>NUCLEOTIDE SEQUENCE [LARGE SCALE GENOMIC DNA]</scope>
    <source>
        <strain evidence="2 3">CBS 4282</strain>
    </source>
</reference>
<dbReference type="OrthoDB" id="2564972at2759"/>
<keyword evidence="3" id="KW-1185">Reference proteome</keyword>
<accession>A0A7D8V5Q8</accession>
<name>A0A7D8V5Q8_VANHU</name>